<dbReference type="GO" id="GO:0004713">
    <property type="term" value="F:protein tyrosine kinase activity"/>
    <property type="evidence" value="ECO:0007669"/>
    <property type="project" value="TreeGrafter"/>
</dbReference>
<dbReference type="GO" id="GO:0005886">
    <property type="term" value="C:plasma membrane"/>
    <property type="evidence" value="ECO:0007669"/>
    <property type="project" value="TreeGrafter"/>
</dbReference>
<feature type="domain" description="AAA" evidence="9">
    <location>
        <begin position="110"/>
        <end position="261"/>
    </location>
</feature>
<dbReference type="Pfam" id="PF13614">
    <property type="entry name" value="AAA_31"/>
    <property type="match status" value="1"/>
</dbReference>
<dbReference type="InterPro" id="IPR050445">
    <property type="entry name" value="Bact_polysacc_biosynth/exp"/>
</dbReference>
<dbReference type="EMBL" id="DTMF01000251">
    <property type="protein sequence ID" value="HGF34723.1"/>
    <property type="molecule type" value="Genomic_DNA"/>
</dbReference>
<keyword evidence="6" id="KW-0067">ATP-binding</keyword>
<organism evidence="10">
    <name type="scientific">Desulfobacca acetoxidans</name>
    <dbReference type="NCBI Taxonomy" id="60893"/>
    <lineage>
        <taxon>Bacteria</taxon>
        <taxon>Pseudomonadati</taxon>
        <taxon>Thermodesulfobacteriota</taxon>
        <taxon>Desulfobaccia</taxon>
        <taxon>Desulfobaccales</taxon>
        <taxon>Desulfobaccaceae</taxon>
        <taxon>Desulfobacca</taxon>
    </lineage>
</organism>
<evidence type="ECO:0000256" key="5">
    <source>
        <dbReference type="ARBA" id="ARBA00022777"/>
    </source>
</evidence>
<sequence>MGFIDKALEKAKAEKQDKQGIEVPKAPLPALETPLPLKGADAAAIAGIRYSATRTVPVQMEKLQRQRIISGDDNNLVREEYKILRTQILQRTQAERRNALMITGPLPNEGKTLTAINLAISLSHEVDKTVLLVDADLRSPSISGYFGFPRTPGLVDYLSGDASIPDLLVHPEGFDKLVILPGGRAVAGAAELIGSPMMGNLVKELKNFYPDRYVLFDLPPLLFYADSLAFAPFVDGIIIVVEMGRTSREDIQKCINMLKNFPIIGLVLNKVSQRDHECYYYYSHKAGQEKKGLRAWIKSSCMKPFSG</sequence>
<reference evidence="10" key="1">
    <citation type="journal article" date="2020" name="mSystems">
        <title>Genome- and Community-Level Interaction Insights into Carbon Utilization and Element Cycling Functions of Hydrothermarchaeota in Hydrothermal Sediment.</title>
        <authorList>
            <person name="Zhou Z."/>
            <person name="Liu Y."/>
            <person name="Xu W."/>
            <person name="Pan J."/>
            <person name="Luo Z.H."/>
            <person name="Li M."/>
        </authorList>
    </citation>
    <scope>NUCLEOTIDE SEQUENCE [LARGE SCALE GENOMIC DNA]</scope>
    <source>
        <strain evidence="10">SpSt-897</strain>
    </source>
</reference>
<keyword evidence="7" id="KW-0829">Tyrosine-protein kinase</keyword>
<evidence type="ECO:0000256" key="4">
    <source>
        <dbReference type="ARBA" id="ARBA00022741"/>
    </source>
</evidence>
<proteinExistence type="inferred from homology"/>
<gene>
    <name evidence="10" type="ORF">ENW96_10100</name>
</gene>
<keyword evidence="3" id="KW-0808">Transferase</keyword>
<evidence type="ECO:0000256" key="3">
    <source>
        <dbReference type="ARBA" id="ARBA00022679"/>
    </source>
</evidence>
<dbReference type="CDD" id="cd05387">
    <property type="entry name" value="BY-kinase"/>
    <property type="match status" value="1"/>
</dbReference>
<dbReference type="InterPro" id="IPR027417">
    <property type="entry name" value="P-loop_NTPase"/>
</dbReference>
<keyword evidence="4" id="KW-0547">Nucleotide-binding</keyword>
<evidence type="ECO:0000256" key="6">
    <source>
        <dbReference type="ARBA" id="ARBA00022840"/>
    </source>
</evidence>
<evidence type="ECO:0000256" key="2">
    <source>
        <dbReference type="ARBA" id="ARBA00011903"/>
    </source>
</evidence>
<keyword evidence="5" id="KW-0418">Kinase</keyword>
<evidence type="ECO:0000256" key="1">
    <source>
        <dbReference type="ARBA" id="ARBA00007316"/>
    </source>
</evidence>
<evidence type="ECO:0000256" key="7">
    <source>
        <dbReference type="ARBA" id="ARBA00023137"/>
    </source>
</evidence>
<name>A0A7C3UZM2_9BACT</name>
<dbReference type="SUPFAM" id="SSF52540">
    <property type="entry name" value="P-loop containing nucleoside triphosphate hydrolases"/>
    <property type="match status" value="1"/>
</dbReference>
<evidence type="ECO:0000259" key="9">
    <source>
        <dbReference type="Pfam" id="PF13614"/>
    </source>
</evidence>
<dbReference type="Gene3D" id="3.40.50.300">
    <property type="entry name" value="P-loop containing nucleotide triphosphate hydrolases"/>
    <property type="match status" value="1"/>
</dbReference>
<comment type="similarity">
    <text evidence="1">Belongs to the CpsD/CapB family.</text>
</comment>
<dbReference type="AlphaFoldDB" id="A0A7C3UZM2"/>
<dbReference type="InterPro" id="IPR005702">
    <property type="entry name" value="Wzc-like_C"/>
</dbReference>
<dbReference type="EC" id="2.7.10.2" evidence="2"/>
<dbReference type="PANTHER" id="PTHR32309:SF13">
    <property type="entry name" value="FERRIC ENTEROBACTIN TRANSPORT PROTEIN FEPE"/>
    <property type="match status" value="1"/>
</dbReference>
<protein>
    <recommendedName>
        <fullName evidence="2">non-specific protein-tyrosine kinase</fullName>
        <ecNumber evidence="2">2.7.10.2</ecNumber>
    </recommendedName>
</protein>
<accession>A0A7C3UZM2</accession>
<comment type="caution">
    <text evidence="10">The sequence shown here is derived from an EMBL/GenBank/DDBJ whole genome shotgun (WGS) entry which is preliminary data.</text>
</comment>
<dbReference type="PANTHER" id="PTHR32309">
    <property type="entry name" value="TYROSINE-PROTEIN KINASE"/>
    <property type="match status" value="1"/>
</dbReference>
<comment type="catalytic activity">
    <reaction evidence="8">
        <text>L-tyrosyl-[protein] + ATP = O-phospho-L-tyrosyl-[protein] + ADP + H(+)</text>
        <dbReference type="Rhea" id="RHEA:10596"/>
        <dbReference type="Rhea" id="RHEA-COMP:10136"/>
        <dbReference type="Rhea" id="RHEA-COMP:20101"/>
        <dbReference type="ChEBI" id="CHEBI:15378"/>
        <dbReference type="ChEBI" id="CHEBI:30616"/>
        <dbReference type="ChEBI" id="CHEBI:46858"/>
        <dbReference type="ChEBI" id="CHEBI:61978"/>
        <dbReference type="ChEBI" id="CHEBI:456216"/>
        <dbReference type="EC" id="2.7.10.2"/>
    </reaction>
</comment>
<evidence type="ECO:0000256" key="8">
    <source>
        <dbReference type="ARBA" id="ARBA00051245"/>
    </source>
</evidence>
<evidence type="ECO:0000313" key="10">
    <source>
        <dbReference type="EMBL" id="HGF34723.1"/>
    </source>
</evidence>
<dbReference type="InterPro" id="IPR025669">
    <property type="entry name" value="AAA_dom"/>
</dbReference>